<dbReference type="AlphaFoldDB" id="A0A1G6HRL9"/>
<gene>
    <name evidence="1" type="ORF">SAMN04487864_101192</name>
</gene>
<evidence type="ECO:0000313" key="1">
    <source>
        <dbReference type="EMBL" id="SDB96824.1"/>
    </source>
</evidence>
<evidence type="ECO:0000313" key="2">
    <source>
        <dbReference type="Proteomes" id="UP000198943"/>
    </source>
</evidence>
<keyword evidence="2" id="KW-1185">Reference proteome</keyword>
<dbReference type="InterPro" id="IPR016181">
    <property type="entry name" value="Acyl_CoA_acyltransferase"/>
</dbReference>
<dbReference type="GO" id="GO:0016740">
    <property type="term" value="F:transferase activity"/>
    <property type="evidence" value="ECO:0007669"/>
    <property type="project" value="UniProtKB-KW"/>
</dbReference>
<dbReference type="RefSeq" id="WP_093728964.1">
    <property type="nucleotide sequence ID" value="NZ_FMYW01000001.1"/>
</dbReference>
<protein>
    <submittedName>
        <fullName evidence="1">Acetyltransferase (GNAT) domain-containing protein</fullName>
    </submittedName>
</protein>
<name>A0A1G6HRL9_9FIRM</name>
<dbReference type="OrthoDB" id="5570877at2"/>
<organism evidence="1 2">
    <name type="scientific">Succiniclasticum ruminis</name>
    <dbReference type="NCBI Taxonomy" id="40841"/>
    <lineage>
        <taxon>Bacteria</taxon>
        <taxon>Bacillati</taxon>
        <taxon>Bacillota</taxon>
        <taxon>Negativicutes</taxon>
        <taxon>Acidaminococcales</taxon>
        <taxon>Acidaminococcaceae</taxon>
        <taxon>Succiniclasticum</taxon>
    </lineage>
</organism>
<proteinExistence type="predicted"/>
<keyword evidence="1" id="KW-0808">Transferase</keyword>
<dbReference type="Proteomes" id="UP000198943">
    <property type="component" value="Unassembled WGS sequence"/>
</dbReference>
<reference evidence="2" key="1">
    <citation type="submission" date="2016-10" db="EMBL/GenBank/DDBJ databases">
        <authorList>
            <person name="Varghese N."/>
            <person name="Submissions S."/>
        </authorList>
    </citation>
    <scope>NUCLEOTIDE SEQUENCE [LARGE SCALE GENOMIC DNA]</scope>
    <source>
        <strain evidence="2">DSM 11005</strain>
    </source>
</reference>
<dbReference type="SUPFAM" id="SSF55729">
    <property type="entry name" value="Acyl-CoA N-acyltransferases (Nat)"/>
    <property type="match status" value="1"/>
</dbReference>
<dbReference type="EMBL" id="FMYW01000001">
    <property type="protein sequence ID" value="SDB96824.1"/>
    <property type="molecule type" value="Genomic_DNA"/>
</dbReference>
<sequence>MVLSKYLKLPTYQVKGYPKNEIEKVQELFSKAFDGRQLSLESVRWQMEQNPCFKERAVSLWQDDVLIAYTALTPCQTVFYGKDIVSAVSGTTMVNEDYPGASFQLLSECAKQNSDIQIIFGFPNRNSFGICKKYLKHHYVGDVAFWTAKAEKKIVTDKIHPFFSFSDEYEKISHELSLTHIFIKTRKREFLNWRFFQKPGYDYKGFEYIDTKRRGYIVVDIYEENGMRQLQVVDLIADSLEVLHELLNYAINLAYEWHCSIVKLWLTSDYYKAVLEERGFEYGEHPFPMTCWTQDLELDNCYITMADSDIF</sequence>
<accession>A0A1G6HRL9</accession>